<organism evidence="1 2">
    <name type="scientific">Oncorhynchus mykiss</name>
    <name type="common">Rainbow trout</name>
    <name type="synonym">Salmo gairdneri</name>
    <dbReference type="NCBI Taxonomy" id="8022"/>
    <lineage>
        <taxon>Eukaryota</taxon>
        <taxon>Metazoa</taxon>
        <taxon>Chordata</taxon>
        <taxon>Craniata</taxon>
        <taxon>Vertebrata</taxon>
        <taxon>Euteleostomi</taxon>
        <taxon>Actinopterygii</taxon>
        <taxon>Neopterygii</taxon>
        <taxon>Teleostei</taxon>
        <taxon>Protacanthopterygii</taxon>
        <taxon>Salmoniformes</taxon>
        <taxon>Salmonidae</taxon>
        <taxon>Salmoninae</taxon>
        <taxon>Oncorhynchus</taxon>
    </lineage>
</organism>
<evidence type="ECO:0000313" key="2">
    <source>
        <dbReference type="Proteomes" id="UP000694395"/>
    </source>
</evidence>
<accession>A0A8C7UDW2</accession>
<dbReference type="PANTHER" id="PTHR35969">
    <property type="entry name" value="PROTEIN FAM243A-RELATED"/>
    <property type="match status" value="1"/>
</dbReference>
<reference evidence="1" key="3">
    <citation type="submission" date="2025-09" db="UniProtKB">
        <authorList>
            <consortium name="Ensembl"/>
        </authorList>
    </citation>
    <scope>IDENTIFICATION</scope>
</reference>
<dbReference type="Proteomes" id="UP000694395">
    <property type="component" value="Chromosome 31"/>
</dbReference>
<reference evidence="1" key="1">
    <citation type="submission" date="2020-07" db="EMBL/GenBank/DDBJ databases">
        <title>A long reads based de novo assembly of the rainbow trout Arlee double haploid line genome.</title>
        <authorList>
            <person name="Gao G."/>
            <person name="Palti Y."/>
        </authorList>
    </citation>
    <scope>NUCLEOTIDE SEQUENCE [LARGE SCALE GENOMIC DNA]</scope>
</reference>
<dbReference type="PANTHER" id="PTHR35969:SF1">
    <property type="entry name" value="FAMILY WITH SEQUENCE SIMILARITY 243 MEMBER A"/>
    <property type="match status" value="1"/>
</dbReference>
<reference evidence="1" key="2">
    <citation type="submission" date="2025-08" db="UniProtKB">
        <authorList>
            <consortium name="Ensembl"/>
        </authorList>
    </citation>
    <scope>IDENTIFICATION</scope>
</reference>
<dbReference type="InterPro" id="IPR037728">
    <property type="entry name" value="C21orf140-like"/>
</dbReference>
<name>A0A8C7UDW2_ONCMY</name>
<protein>
    <submittedName>
        <fullName evidence="1">Uncharacterized protein</fullName>
    </submittedName>
</protein>
<dbReference type="Ensembl" id="ENSOMYT00000103577.2">
    <property type="protein sequence ID" value="ENSOMYP00000095300.1"/>
    <property type="gene ID" value="ENSOMYG00000043451.2"/>
</dbReference>
<dbReference type="GeneTree" id="ENSGT00390000010669"/>
<sequence length="255" mass="29618">GPRMRLKLRNLLQFMWNRRSNSGPQCVPYIRDIRQLQSEGFYRVYLGETEFPEGLITGDISAATDATSSRHSWSVIHAGGQRGWVPWNYKLLFHCNGVSSLQPSWEIFEELCGSLRENYGKCAIVVNNHSWRSPRKVDDCNFAGYVHHLPEAPVDLIPMSCCPTLARAYGHELIQIPFQCAHLCPLNSAWSTVKWFATNHHGKYSEAIYDRDTLHKYVYWNELMEGALKKMTKRKWEDALSRVRKNENHYINDKQ</sequence>
<dbReference type="AlphaFoldDB" id="A0A8C7UDW2"/>
<evidence type="ECO:0000313" key="1">
    <source>
        <dbReference type="Ensembl" id="ENSOMYP00000095300.1"/>
    </source>
</evidence>
<proteinExistence type="predicted"/>
<keyword evidence="2" id="KW-1185">Reference proteome</keyword>